<evidence type="ECO:0000313" key="1">
    <source>
        <dbReference type="EMBL" id="ETO08221.1"/>
    </source>
</evidence>
<dbReference type="EMBL" id="ASPP01025255">
    <property type="protein sequence ID" value="ETO08221.1"/>
    <property type="molecule type" value="Genomic_DNA"/>
</dbReference>
<name>X6M3L5_RETFI</name>
<comment type="caution">
    <text evidence="1">The sequence shown here is derived from an EMBL/GenBank/DDBJ whole genome shotgun (WGS) entry which is preliminary data.</text>
</comment>
<accession>X6M3L5</accession>
<proteinExistence type="predicted"/>
<gene>
    <name evidence="1" type="ORF">RFI_29170</name>
</gene>
<dbReference type="Proteomes" id="UP000023152">
    <property type="component" value="Unassembled WGS sequence"/>
</dbReference>
<protein>
    <submittedName>
        <fullName evidence="1">Uncharacterized protein</fullName>
    </submittedName>
</protein>
<reference evidence="1 2" key="1">
    <citation type="journal article" date="2013" name="Curr. Biol.">
        <title>The Genome of the Foraminiferan Reticulomyxa filosa.</title>
        <authorList>
            <person name="Glockner G."/>
            <person name="Hulsmann N."/>
            <person name="Schleicher M."/>
            <person name="Noegel A.A."/>
            <person name="Eichinger L."/>
            <person name="Gallinger C."/>
            <person name="Pawlowski J."/>
            <person name="Sierra R."/>
            <person name="Euteneuer U."/>
            <person name="Pillet L."/>
            <person name="Moustafa A."/>
            <person name="Platzer M."/>
            <person name="Groth M."/>
            <person name="Szafranski K."/>
            <person name="Schliwa M."/>
        </authorList>
    </citation>
    <scope>NUCLEOTIDE SEQUENCE [LARGE SCALE GENOMIC DNA]</scope>
</reference>
<dbReference type="AlphaFoldDB" id="X6M3L5"/>
<sequence length="313" mass="36040">MNLMKLKTRSFGQLLLFLLVTLILFLLILSAYNQSLLTGSRKELLPVSKMTVMSPISPQSGIQVNISQIPYCDLASSPKGSPLLSAELQNRNKAILKEIIDRQYPRQCPKRIDDYWIINVANNLHTKLSIIRSWTWLAEHLLASVALNKTMVYFNYSAYNEYQKIRAATTRTNNASTVGTLTWLYEASVQYGCRTFGMDCYFLPITDCRLPFLQLLQQYDIDNANVNPSSKSTSSKLPSFVKIGDEMAPYRKSFTVPFWDTILFQVGNKVTIEKKWPWQQLVTVALQFLLRFNFQVLKKKKKNNNNNKKGRRK</sequence>
<evidence type="ECO:0000313" key="2">
    <source>
        <dbReference type="Proteomes" id="UP000023152"/>
    </source>
</evidence>
<organism evidence="1 2">
    <name type="scientific">Reticulomyxa filosa</name>
    <dbReference type="NCBI Taxonomy" id="46433"/>
    <lineage>
        <taxon>Eukaryota</taxon>
        <taxon>Sar</taxon>
        <taxon>Rhizaria</taxon>
        <taxon>Retaria</taxon>
        <taxon>Foraminifera</taxon>
        <taxon>Monothalamids</taxon>
        <taxon>Reticulomyxidae</taxon>
        <taxon>Reticulomyxa</taxon>
    </lineage>
</organism>
<keyword evidence="2" id="KW-1185">Reference proteome</keyword>